<dbReference type="OrthoDB" id="1122048at2"/>
<evidence type="ECO:0000313" key="3">
    <source>
        <dbReference type="Proteomes" id="UP000199534"/>
    </source>
</evidence>
<dbReference type="EMBL" id="FOYQ01000001">
    <property type="protein sequence ID" value="SFR31582.1"/>
    <property type="molecule type" value="Genomic_DNA"/>
</dbReference>
<organism evidence="2 3">
    <name type="scientific">Robiginitalea myxolifaciens</name>
    <dbReference type="NCBI Taxonomy" id="400055"/>
    <lineage>
        <taxon>Bacteria</taxon>
        <taxon>Pseudomonadati</taxon>
        <taxon>Bacteroidota</taxon>
        <taxon>Flavobacteriia</taxon>
        <taxon>Flavobacteriales</taxon>
        <taxon>Flavobacteriaceae</taxon>
        <taxon>Robiginitalea</taxon>
    </lineage>
</organism>
<accession>A0A1I6FNR2</accession>
<dbReference type="AlphaFoldDB" id="A0A1I6FNR2"/>
<keyword evidence="1" id="KW-0732">Signal</keyword>
<reference evidence="2 3" key="1">
    <citation type="submission" date="2016-10" db="EMBL/GenBank/DDBJ databases">
        <authorList>
            <person name="de Groot N.N."/>
        </authorList>
    </citation>
    <scope>NUCLEOTIDE SEQUENCE [LARGE SCALE GENOMIC DNA]</scope>
    <source>
        <strain evidence="2 3">DSM 21019</strain>
    </source>
</reference>
<sequence length="122" mass="13860">MKKQKFQIAALFLMGIISVNTLAANPDKTLPAITNNYADLADPHFKVKGERILVNFLNLEGNTVIVKVLDQENRVLYMERIKDATVIEKAINFEKAYEGIYRVEVSLSGEKENFSETLKIVR</sequence>
<name>A0A1I6FNR2_9FLAO</name>
<feature type="chain" id="PRO_5011716946" description="Por secretion system C-terminal sorting domain-containing protein" evidence="1">
    <location>
        <begin position="24"/>
        <end position="122"/>
    </location>
</feature>
<keyword evidence="3" id="KW-1185">Reference proteome</keyword>
<protein>
    <recommendedName>
        <fullName evidence="4">Por secretion system C-terminal sorting domain-containing protein</fullName>
    </recommendedName>
</protein>
<proteinExistence type="predicted"/>
<evidence type="ECO:0000313" key="2">
    <source>
        <dbReference type="EMBL" id="SFR31582.1"/>
    </source>
</evidence>
<dbReference type="STRING" id="400055.SAMN04490243_0282"/>
<dbReference type="Proteomes" id="UP000199534">
    <property type="component" value="Unassembled WGS sequence"/>
</dbReference>
<evidence type="ECO:0000256" key="1">
    <source>
        <dbReference type="SAM" id="SignalP"/>
    </source>
</evidence>
<gene>
    <name evidence="2" type="ORF">SAMN04490243_0282</name>
</gene>
<evidence type="ECO:0008006" key="4">
    <source>
        <dbReference type="Google" id="ProtNLM"/>
    </source>
</evidence>
<feature type="signal peptide" evidence="1">
    <location>
        <begin position="1"/>
        <end position="23"/>
    </location>
</feature>
<dbReference type="RefSeq" id="WP_092980089.1">
    <property type="nucleotide sequence ID" value="NZ_FOYQ01000001.1"/>
</dbReference>